<evidence type="ECO:0000313" key="4">
    <source>
        <dbReference type="Proteomes" id="UP000250831"/>
    </source>
</evidence>
<organism evidence="3 4">
    <name type="scientific">Sphingobacterium athyrii</name>
    <dbReference type="NCBI Taxonomy" id="2152717"/>
    <lineage>
        <taxon>Bacteria</taxon>
        <taxon>Pseudomonadati</taxon>
        <taxon>Bacteroidota</taxon>
        <taxon>Sphingobacteriia</taxon>
        <taxon>Sphingobacteriales</taxon>
        <taxon>Sphingobacteriaceae</taxon>
        <taxon>Sphingobacterium</taxon>
    </lineage>
</organism>
<protein>
    <submittedName>
        <fullName evidence="3">TonB-dependent receptor</fullName>
    </submittedName>
</protein>
<evidence type="ECO:0000256" key="1">
    <source>
        <dbReference type="SAM" id="SignalP"/>
    </source>
</evidence>
<sequence>MHKKIIWLMLLTLITFVQIPNRSYAQGTEATITGRVTDDKGPVKGTSVSVKNESTGFRQTTLTNQNGVYTFQQLPLGSPYSITVVHIGYAEQKKTDYKLSYGDELNVDFTLSSAENKLDEVIVQGAAADLKNKIKTLGASTAITANDLKKMPVNGRNFSSLIDLSPVSSGTNLAGQRASSTNFTVDGMNSRSTVAGGNSGGAYSISMEAIREFKVVTNDYDVTFGRSGGGSITTVTKSGTNTLTGSAFTFARAGWLSSKYNLNGTPRKQKFSTYQYGFSLGGPIIKDKAHFFVTWDRQMDTRPLQIADIQTTEDIARYKVTQATLDEFTEIAVGKYGASADRLFGSFDKKKKTDAAFARIDWQLNEKNLLTIRNNFVYDLDNQQEGDNTGINAFESYTNRKYINNSLMASLRTSISSRLTNDLKIQHFYERSEAQHNVDGFDQSHSIPRAIVESIQSVDGTNKYNNSIQLGGQRFSPEWFNGNMLQLVNNVYYNTDKIKYTFGADIMYTNMDFRYGSEMNGRFYFTGLQNFNNLTPYRYARDVYMTDKENTLVNNLAIGIYGQMEAKIARGLDVVGGLRLDNTKYLKKATFNQTVYDELGLSTDNGINTFQIQPRVQFNWDINEEKKNIIRFGAGIFGSALNPYSMLNNMLFDGSRIAGVDITDPTLIPKPNFAGYRKDPDTAPGRELLDNPKIEKLVTINMNSKDVKVPTVYKANISINHFFSPSLRIGLSAYGTWGRNNYMYVDRNMVEDPYFRLTAESNRGVYVPASSINTTNGAANWTNSRKTKQVGRVLEMNSDGKNNSYTVVLDGTYRYYKDGQITMSYTWNDTKDNTSYNGNVANTATLSLMVKDDPRDLSTMAYSDNQFRHKVVFYGTMPSLWGVSFGLRFSGIAGSRYSLAVNGNVNGDFVNSNDLAFVYDPNSSSTPEYIKDGIQAILDDPKAEQSIKNYINGNLGRVAERNGGINGFYGVFDLHLAKNVKIYKKHGIEASVDIFNVANLLKRSWGVGHNLGKQNLYAIKSFDAANQQYIYNMSSGVGVSNLNGNPYQIQLGLRYAF</sequence>
<keyword evidence="4" id="KW-1185">Reference proteome</keyword>
<keyword evidence="1" id="KW-0732">Signal</keyword>
<feature type="domain" description="TonB-dependent transporter Oar-like beta-barrel" evidence="2">
    <location>
        <begin position="346"/>
        <end position="999"/>
    </location>
</feature>
<dbReference type="SUPFAM" id="SSF49464">
    <property type="entry name" value="Carboxypeptidase regulatory domain-like"/>
    <property type="match status" value="1"/>
</dbReference>
<accession>A0A363NRX7</accession>
<dbReference type="InterPro" id="IPR057601">
    <property type="entry name" value="Oar-like_b-barrel"/>
</dbReference>
<reference evidence="3 4" key="1">
    <citation type="submission" date="2018-04" db="EMBL/GenBank/DDBJ databases">
        <title>Sphingobacterium sp. M46 Genome.</title>
        <authorList>
            <person name="Cheng J."/>
            <person name="Li Y."/>
        </authorList>
    </citation>
    <scope>NUCLEOTIDE SEQUENCE [LARGE SCALE GENOMIC DNA]</scope>
    <source>
        <strain evidence="3 4">M46</strain>
    </source>
</reference>
<proteinExistence type="predicted"/>
<dbReference type="Pfam" id="PF13620">
    <property type="entry name" value="CarboxypepD_reg"/>
    <property type="match status" value="1"/>
</dbReference>
<dbReference type="AlphaFoldDB" id="A0A363NRX7"/>
<dbReference type="Pfam" id="PF25183">
    <property type="entry name" value="OMP_b-brl_4"/>
    <property type="match status" value="2"/>
</dbReference>
<feature type="chain" id="PRO_5016975161" evidence="1">
    <location>
        <begin position="26"/>
        <end position="1057"/>
    </location>
</feature>
<feature type="signal peptide" evidence="1">
    <location>
        <begin position="1"/>
        <end position="25"/>
    </location>
</feature>
<dbReference type="SUPFAM" id="SSF56935">
    <property type="entry name" value="Porins"/>
    <property type="match status" value="1"/>
</dbReference>
<feature type="domain" description="TonB-dependent transporter Oar-like beta-barrel" evidence="2">
    <location>
        <begin position="235"/>
        <end position="302"/>
    </location>
</feature>
<dbReference type="EMBL" id="QCXX01000004">
    <property type="protein sequence ID" value="PUV23470.1"/>
    <property type="molecule type" value="Genomic_DNA"/>
</dbReference>
<comment type="caution">
    <text evidence="3">The sequence shown here is derived from an EMBL/GenBank/DDBJ whole genome shotgun (WGS) entry which is preliminary data.</text>
</comment>
<dbReference type="Proteomes" id="UP000250831">
    <property type="component" value="Unassembled WGS sequence"/>
</dbReference>
<dbReference type="InterPro" id="IPR008969">
    <property type="entry name" value="CarboxyPept-like_regulatory"/>
</dbReference>
<gene>
    <name evidence="3" type="ORF">DCO56_16250</name>
</gene>
<evidence type="ECO:0000313" key="3">
    <source>
        <dbReference type="EMBL" id="PUV23470.1"/>
    </source>
</evidence>
<dbReference type="OrthoDB" id="9768147at2"/>
<evidence type="ECO:0000259" key="2">
    <source>
        <dbReference type="Pfam" id="PF25183"/>
    </source>
</evidence>
<keyword evidence="3" id="KW-0675">Receptor</keyword>
<dbReference type="RefSeq" id="WP_108634819.1">
    <property type="nucleotide sequence ID" value="NZ_QCXX01000004.1"/>
</dbReference>
<dbReference type="Gene3D" id="2.60.40.1120">
    <property type="entry name" value="Carboxypeptidase-like, regulatory domain"/>
    <property type="match status" value="1"/>
</dbReference>
<name>A0A363NRX7_9SPHI</name>